<dbReference type="InterPro" id="IPR029277">
    <property type="entry name" value="SVWC_dom"/>
</dbReference>
<feature type="domain" description="Single" evidence="4">
    <location>
        <begin position="35"/>
        <end position="99"/>
    </location>
</feature>
<dbReference type="InterPro" id="IPR053308">
    <property type="entry name" value="Vago-like"/>
</dbReference>
<dbReference type="AlphaFoldDB" id="A0A1I8M1Q1"/>
<name>A0A1I8M1Q1_MUSDO</name>
<dbReference type="PANTHER" id="PTHR39957:SF1">
    <property type="entry name" value="AT09846P1-RELATED"/>
    <property type="match status" value="1"/>
</dbReference>
<evidence type="ECO:0000313" key="7">
    <source>
        <dbReference type="RefSeq" id="XP_005175408.1"/>
    </source>
</evidence>
<dbReference type="PROSITE" id="PS51257">
    <property type="entry name" value="PROKAR_LIPOPROTEIN"/>
    <property type="match status" value="1"/>
</dbReference>
<proteinExistence type="predicted"/>
<gene>
    <name evidence="5" type="primary">101900993</name>
    <name evidence="7" type="synonym">LOC101900993</name>
</gene>
<dbReference type="GeneID" id="101900993"/>
<dbReference type="Proteomes" id="UP001652621">
    <property type="component" value="Unplaced"/>
</dbReference>
<dbReference type="KEGG" id="mde:101900993"/>
<evidence type="ECO:0000256" key="2">
    <source>
        <dbReference type="ARBA" id="ARBA00022525"/>
    </source>
</evidence>
<dbReference type="Pfam" id="PF15430">
    <property type="entry name" value="SVWC"/>
    <property type="match status" value="1"/>
</dbReference>
<evidence type="ECO:0000313" key="5">
    <source>
        <dbReference type="EnsemblMetazoa" id="MDOA000343-PA"/>
    </source>
</evidence>
<reference evidence="7" key="2">
    <citation type="submission" date="2025-04" db="UniProtKB">
        <authorList>
            <consortium name="RefSeq"/>
        </authorList>
    </citation>
    <scope>IDENTIFICATION</scope>
    <source>
        <strain evidence="7">Aabys</strain>
    </source>
</reference>
<evidence type="ECO:0000259" key="4">
    <source>
        <dbReference type="SMART" id="SM01318"/>
    </source>
</evidence>
<keyword evidence="2" id="KW-0964">Secreted</keyword>
<organism evidence="5">
    <name type="scientific">Musca domestica</name>
    <name type="common">House fly</name>
    <dbReference type="NCBI Taxonomy" id="7370"/>
    <lineage>
        <taxon>Eukaryota</taxon>
        <taxon>Metazoa</taxon>
        <taxon>Ecdysozoa</taxon>
        <taxon>Arthropoda</taxon>
        <taxon>Hexapoda</taxon>
        <taxon>Insecta</taxon>
        <taxon>Pterygota</taxon>
        <taxon>Neoptera</taxon>
        <taxon>Endopterygota</taxon>
        <taxon>Diptera</taxon>
        <taxon>Brachycera</taxon>
        <taxon>Muscomorpha</taxon>
        <taxon>Muscoidea</taxon>
        <taxon>Muscidae</taxon>
        <taxon>Musca</taxon>
    </lineage>
</organism>
<sequence length="120" mass="13354">MKIFGLLAGMLLAMAVGCQGYSFLIPAKLNMPGVCMYHGVMLKRGDNNMVNSCQNLRCNEDGSILVQGCGHYTMRDCRILDPMNLHKPYPDCCRMNFLCTMPNGEVVNREVQPLETGVYA</sequence>
<dbReference type="RefSeq" id="XP_005175408.1">
    <property type="nucleotide sequence ID" value="XM_005175351.3"/>
</dbReference>
<evidence type="ECO:0000256" key="3">
    <source>
        <dbReference type="SAM" id="SignalP"/>
    </source>
</evidence>
<feature type="signal peptide" evidence="3">
    <location>
        <begin position="1"/>
        <end position="20"/>
    </location>
</feature>
<dbReference type="VEuPathDB" id="VectorBase:MDOA000343"/>
<dbReference type="EnsemblMetazoa" id="MDOA000343-RA">
    <property type="protein sequence ID" value="MDOA000343-PA"/>
    <property type="gene ID" value="MDOA000343"/>
</dbReference>
<keyword evidence="3" id="KW-0732">Signal</keyword>
<protein>
    <submittedName>
        <fullName evidence="7">Uncharacterized protein LOC101900993</fullName>
    </submittedName>
</protein>
<keyword evidence="6" id="KW-1185">Reference proteome</keyword>
<feature type="chain" id="PRO_5044559715" evidence="3">
    <location>
        <begin position="21"/>
        <end position="120"/>
    </location>
</feature>
<evidence type="ECO:0000256" key="1">
    <source>
        <dbReference type="ARBA" id="ARBA00004613"/>
    </source>
</evidence>
<dbReference type="GO" id="GO:0005576">
    <property type="term" value="C:extracellular region"/>
    <property type="evidence" value="ECO:0007669"/>
    <property type="project" value="UniProtKB-SubCell"/>
</dbReference>
<accession>A0A1I8M1Q1</accession>
<dbReference type="PANTHER" id="PTHR39957">
    <property type="entry name" value="AT09846P1-RELATED"/>
    <property type="match status" value="1"/>
</dbReference>
<evidence type="ECO:0000313" key="6">
    <source>
        <dbReference type="Proteomes" id="UP001652621"/>
    </source>
</evidence>
<comment type="subcellular location">
    <subcellularLocation>
        <location evidence="1">Secreted</location>
    </subcellularLocation>
</comment>
<dbReference type="VEuPathDB" id="VectorBase:MDOMA2_013521"/>
<dbReference type="OrthoDB" id="7890663at2759"/>
<dbReference type="SMART" id="SM01318">
    <property type="entry name" value="SVWC"/>
    <property type="match status" value="1"/>
</dbReference>
<reference evidence="5" key="1">
    <citation type="submission" date="2020-05" db="UniProtKB">
        <authorList>
            <consortium name="EnsemblMetazoa"/>
        </authorList>
    </citation>
    <scope>IDENTIFICATION</scope>
    <source>
        <strain evidence="5">Aabys</strain>
    </source>
</reference>